<dbReference type="Pfam" id="PF05635">
    <property type="entry name" value="23S_rRNA_IVP"/>
    <property type="match status" value="1"/>
</dbReference>
<gene>
    <name evidence="1" type="ORF">ACD_71C00019G0002</name>
</gene>
<evidence type="ECO:0008006" key="2">
    <source>
        <dbReference type="Google" id="ProtNLM"/>
    </source>
</evidence>
<proteinExistence type="predicted"/>
<dbReference type="EMBL" id="AMFJ01028750">
    <property type="protein sequence ID" value="EKD44750.1"/>
    <property type="molecule type" value="Genomic_DNA"/>
</dbReference>
<organism evidence="1">
    <name type="scientific">uncultured bacterium</name>
    <name type="common">gcode 4</name>
    <dbReference type="NCBI Taxonomy" id="1234023"/>
    <lineage>
        <taxon>Bacteria</taxon>
        <taxon>environmental samples</taxon>
    </lineage>
</organism>
<dbReference type="InterPro" id="IPR012657">
    <property type="entry name" value="23S_rRNA-intervening_sequence"/>
</dbReference>
<evidence type="ECO:0000313" key="1">
    <source>
        <dbReference type="EMBL" id="EKD44750.1"/>
    </source>
</evidence>
<protein>
    <recommendedName>
        <fullName evidence="2">S23 ribosomal protein</fullName>
    </recommendedName>
</protein>
<dbReference type="PANTHER" id="PTHR38471:SF2">
    <property type="entry name" value="FOUR HELIX BUNDLE PROTEIN"/>
    <property type="match status" value="1"/>
</dbReference>
<reference evidence="1" key="1">
    <citation type="journal article" date="2012" name="Science">
        <title>Fermentation, hydrogen, and sulfur metabolism in multiple uncultivated bacterial phyla.</title>
        <authorList>
            <person name="Wrighton K.C."/>
            <person name="Thomas B.C."/>
            <person name="Sharon I."/>
            <person name="Miller C.S."/>
            <person name="Castelle C.J."/>
            <person name="VerBerkmoes N.C."/>
            <person name="Wilkins M.J."/>
            <person name="Hettich R.L."/>
            <person name="Lipton M.S."/>
            <person name="Williams K.H."/>
            <person name="Long P.E."/>
            <person name="Banfield J.F."/>
        </authorList>
    </citation>
    <scope>NUCLEOTIDE SEQUENCE [LARGE SCALE GENOMIC DNA]</scope>
</reference>
<dbReference type="PANTHER" id="PTHR38471">
    <property type="entry name" value="FOUR HELIX BUNDLE PROTEIN"/>
    <property type="match status" value="1"/>
</dbReference>
<sequence length="116" mass="14436">MSKKFEELDVRKLARWLTKKLGIIFYDKSFRNYSFQDQIMRASQSVSNNIAEWRERWSDKDFVKFLYYSKWSIWEVRNMLYSALDFWYITDIQFNELCKECIWLWVKLNNFIQALK</sequence>
<dbReference type="NCBIfam" id="TIGR02436">
    <property type="entry name" value="four helix bundle protein"/>
    <property type="match status" value="1"/>
</dbReference>
<name>K1YP89_9BACT</name>
<dbReference type="Gene3D" id="1.20.1440.60">
    <property type="entry name" value="23S rRNA-intervening sequence"/>
    <property type="match status" value="1"/>
</dbReference>
<comment type="caution">
    <text evidence="1">The sequence shown here is derived from an EMBL/GenBank/DDBJ whole genome shotgun (WGS) entry which is preliminary data.</text>
</comment>
<dbReference type="AlphaFoldDB" id="K1YP89"/>
<dbReference type="InterPro" id="IPR036583">
    <property type="entry name" value="23S_rRNA_IVS_sf"/>
</dbReference>
<accession>K1YP89</accession>
<dbReference type="SUPFAM" id="SSF158446">
    <property type="entry name" value="IVS-encoded protein-like"/>
    <property type="match status" value="1"/>
</dbReference>